<protein>
    <submittedName>
        <fullName evidence="3">Uncharacterized protein</fullName>
    </submittedName>
</protein>
<sequence>MSHPIDIQTFASTDSYDKLDNLHAEFQYQNVQLKYMEKRIEVIGYASFFIIGFLIASFILFGLYKLNKAINRYIKKEMSLPLHLRNVNNYRQNIAPPKYVSESNRK</sequence>
<accession>A0A0N5A0A7</accession>
<name>A0A0N5A0A7_PARTI</name>
<keyword evidence="1" id="KW-1133">Transmembrane helix</keyword>
<evidence type="ECO:0000313" key="3">
    <source>
        <dbReference type="WBParaSite" id="PTRK_0001477625.1"/>
    </source>
</evidence>
<evidence type="ECO:0000313" key="2">
    <source>
        <dbReference type="Proteomes" id="UP000038045"/>
    </source>
</evidence>
<dbReference type="AlphaFoldDB" id="A0A0N5A0A7"/>
<reference evidence="3" key="1">
    <citation type="submission" date="2017-02" db="UniProtKB">
        <authorList>
            <consortium name="WormBaseParasite"/>
        </authorList>
    </citation>
    <scope>IDENTIFICATION</scope>
</reference>
<feature type="transmembrane region" description="Helical" evidence="1">
    <location>
        <begin position="42"/>
        <end position="66"/>
    </location>
</feature>
<proteinExistence type="predicted"/>
<keyword evidence="2" id="KW-1185">Reference proteome</keyword>
<dbReference type="WBParaSite" id="PTRK_0001477625.1">
    <property type="protein sequence ID" value="PTRK_0001477625.1"/>
    <property type="gene ID" value="PTRK_0001477625"/>
</dbReference>
<keyword evidence="1" id="KW-0812">Transmembrane</keyword>
<keyword evidence="1" id="KW-0472">Membrane</keyword>
<evidence type="ECO:0000256" key="1">
    <source>
        <dbReference type="SAM" id="Phobius"/>
    </source>
</evidence>
<organism evidence="2 3">
    <name type="scientific">Parastrongyloides trichosuri</name>
    <name type="common">Possum-specific nematode worm</name>
    <dbReference type="NCBI Taxonomy" id="131310"/>
    <lineage>
        <taxon>Eukaryota</taxon>
        <taxon>Metazoa</taxon>
        <taxon>Ecdysozoa</taxon>
        <taxon>Nematoda</taxon>
        <taxon>Chromadorea</taxon>
        <taxon>Rhabditida</taxon>
        <taxon>Tylenchina</taxon>
        <taxon>Panagrolaimomorpha</taxon>
        <taxon>Strongyloidoidea</taxon>
        <taxon>Strongyloididae</taxon>
        <taxon>Parastrongyloides</taxon>
    </lineage>
</organism>
<dbReference type="Proteomes" id="UP000038045">
    <property type="component" value="Unplaced"/>
</dbReference>